<evidence type="ECO:0000313" key="1">
    <source>
        <dbReference type="EnsemblPlants" id="AVESA.00010b.r2.1DG0152870.1.CDS"/>
    </source>
</evidence>
<evidence type="ECO:0000313" key="2">
    <source>
        <dbReference type="Proteomes" id="UP001732700"/>
    </source>
</evidence>
<name>A0ACD5U006_AVESA</name>
<dbReference type="Proteomes" id="UP001732700">
    <property type="component" value="Chromosome 1D"/>
</dbReference>
<protein>
    <submittedName>
        <fullName evidence="1">Uncharacterized protein</fullName>
    </submittedName>
</protein>
<organism evidence="1 2">
    <name type="scientific">Avena sativa</name>
    <name type="common">Oat</name>
    <dbReference type="NCBI Taxonomy" id="4498"/>
    <lineage>
        <taxon>Eukaryota</taxon>
        <taxon>Viridiplantae</taxon>
        <taxon>Streptophyta</taxon>
        <taxon>Embryophyta</taxon>
        <taxon>Tracheophyta</taxon>
        <taxon>Spermatophyta</taxon>
        <taxon>Magnoliopsida</taxon>
        <taxon>Liliopsida</taxon>
        <taxon>Poales</taxon>
        <taxon>Poaceae</taxon>
        <taxon>BOP clade</taxon>
        <taxon>Pooideae</taxon>
        <taxon>Poodae</taxon>
        <taxon>Poeae</taxon>
        <taxon>Poeae Chloroplast Group 1 (Aveneae type)</taxon>
        <taxon>Aveninae</taxon>
        <taxon>Avena</taxon>
    </lineage>
</organism>
<dbReference type="EnsemblPlants" id="AVESA.00010b.r2.1DG0152870.1">
    <property type="protein sequence ID" value="AVESA.00010b.r2.1DG0152870.1.CDS"/>
    <property type="gene ID" value="AVESA.00010b.r2.1DG0152870"/>
</dbReference>
<proteinExistence type="predicted"/>
<reference evidence="1" key="2">
    <citation type="submission" date="2025-09" db="UniProtKB">
        <authorList>
            <consortium name="EnsemblPlants"/>
        </authorList>
    </citation>
    <scope>IDENTIFICATION</scope>
</reference>
<accession>A0ACD5U006</accession>
<reference evidence="1" key="1">
    <citation type="submission" date="2021-05" db="EMBL/GenBank/DDBJ databases">
        <authorList>
            <person name="Scholz U."/>
            <person name="Mascher M."/>
            <person name="Fiebig A."/>
        </authorList>
    </citation>
    <scope>NUCLEOTIDE SEQUENCE [LARGE SCALE GENOMIC DNA]</scope>
</reference>
<keyword evidence="2" id="KW-1185">Reference proteome</keyword>
<sequence>MGSANFFLVLAAAASLLGVEGQGFGIESSAYPTANLSTNKASLLQGTEYGDYHTAKLSKLWVNNASLRHGITYKDGTTVRVLVLRSPKALRDSDNPIQGWSFAAGFFCTSPCDVFLFSVFIVRAYDGGVFDSEATGPQVVWSANRASPVSENATIELDRHGDLVLRDFDGKVVWSSGTSGKSVAGIKITKYGNLVLFDKGNAAVWQSFDHPTDSLVPEQSLREVDFEFSTDVMPLCDGSDLPKICREFRAYGDCAYPTVCGEYGICTNGQCTCPFQSNTNSNYFKPVDERKANLGCTPLTPISCQDIQHHELFTLVDVSYFDKSHTIGNLSRNECRQACLKNRSCRAAVFTYGQNASIDECFWVTKAFSLQSIKPEADHYNSTAYLKVQLSPSNSTYAPAPNKRKVILAITLPATSILVLLVIVAILYLRRKRKYDEDNEDSELGQLSSGTPTRFSFEKLRECTEGFSKQLGSGGFGSVFEGKLDEQRVAVKRLEGARQGKKEFLAEVETIGNIEHINLIKLIGFCAEKSQRLLVFGVVVFNMISGRKGIDRSQPEENVHLIDLLREKARDNQWIDLIDKNSDDMVSHQEEVIQMMKLAIWCLQNDSSHRPSMSTVIKVLEGAKGVATSIVQSFLNANSAMSVQDVTCAYSVLSQESILSGPR</sequence>